<dbReference type="AlphaFoldDB" id="A0A2U0TI07"/>
<proteinExistence type="predicted"/>
<dbReference type="RefSeq" id="WP_207773438.1">
    <property type="nucleotide sequence ID" value="NZ_QENY01000054.1"/>
</dbReference>
<evidence type="ECO:0000313" key="1">
    <source>
        <dbReference type="EMBL" id="PVX43243.1"/>
    </source>
</evidence>
<gene>
    <name evidence="1" type="ORF">C7379_1541</name>
</gene>
<comment type="caution">
    <text evidence="1">The sequence shown here is derived from an EMBL/GenBank/DDBJ whole genome shotgun (WGS) entry which is preliminary data.</text>
</comment>
<accession>A0A2U0TI07</accession>
<protein>
    <submittedName>
        <fullName evidence="1">Uncharacterized protein</fullName>
    </submittedName>
</protein>
<reference evidence="1 2" key="1">
    <citation type="submission" date="2018-05" db="EMBL/GenBank/DDBJ databases">
        <title>Genomic Encyclopedia of Type Strains, Phase IV (KMG-IV): sequencing the most valuable type-strain genomes for metagenomic binning, comparative biology and taxonomic classification.</title>
        <authorList>
            <person name="Goeker M."/>
        </authorList>
    </citation>
    <scope>NUCLEOTIDE SEQUENCE [LARGE SCALE GENOMIC DNA]</scope>
    <source>
        <strain evidence="1 2">DSM 100333</strain>
    </source>
</reference>
<organism evidence="1 2">
    <name type="scientific">Hallella colorans</name>
    <dbReference type="NCBI Taxonomy" id="1703337"/>
    <lineage>
        <taxon>Bacteria</taxon>
        <taxon>Pseudomonadati</taxon>
        <taxon>Bacteroidota</taxon>
        <taxon>Bacteroidia</taxon>
        <taxon>Bacteroidales</taxon>
        <taxon>Prevotellaceae</taxon>
        <taxon>Hallella</taxon>
    </lineage>
</organism>
<dbReference type="EMBL" id="QENY01000054">
    <property type="protein sequence ID" value="PVX43243.1"/>
    <property type="molecule type" value="Genomic_DNA"/>
</dbReference>
<sequence length="74" mass="8759">MDSKRFYDALSLLGTTVSQVRKRSCLKRHAKEGLKSHSMARRREKVYDQYKVCKVICVSVNLYCRIDVYTYIHL</sequence>
<dbReference type="Proteomes" id="UP000245870">
    <property type="component" value="Unassembled WGS sequence"/>
</dbReference>
<feature type="non-terminal residue" evidence="1">
    <location>
        <position position="74"/>
    </location>
</feature>
<name>A0A2U0TI07_9BACT</name>
<evidence type="ECO:0000313" key="2">
    <source>
        <dbReference type="Proteomes" id="UP000245870"/>
    </source>
</evidence>
<keyword evidence="2" id="KW-1185">Reference proteome</keyword>